<dbReference type="InterPro" id="IPR019662">
    <property type="entry name" value="DUF2516"/>
</dbReference>
<feature type="transmembrane region" description="Helical" evidence="1">
    <location>
        <begin position="48"/>
        <end position="70"/>
    </location>
</feature>
<feature type="transmembrane region" description="Helical" evidence="1">
    <location>
        <begin position="76"/>
        <end position="96"/>
    </location>
</feature>
<gene>
    <name evidence="2" type="ORF">ACFFVI_03455</name>
</gene>
<name>A0ABV5LPK8_9ACTN</name>
<dbReference type="RefSeq" id="WP_380139520.1">
    <property type="nucleotide sequence ID" value="NZ_JBHLUI010000012.1"/>
</dbReference>
<feature type="transmembrane region" description="Helical" evidence="1">
    <location>
        <begin position="6"/>
        <end position="28"/>
    </location>
</feature>
<organism evidence="2 3">
    <name type="scientific">Kineococcus gynurae</name>
    <dbReference type="NCBI Taxonomy" id="452979"/>
    <lineage>
        <taxon>Bacteria</taxon>
        <taxon>Bacillati</taxon>
        <taxon>Actinomycetota</taxon>
        <taxon>Actinomycetes</taxon>
        <taxon>Kineosporiales</taxon>
        <taxon>Kineosporiaceae</taxon>
        <taxon>Kineococcus</taxon>
    </lineage>
</organism>
<sequence>MDIFVGAQSLVLFVLTIGIFAVEVWALVDAVRRPAAAYTAAGKKTKTFWVAILAVAAAIGLVFLPTSFYGAGFPNIFGIVAVVAAAVYLADVRPAVRQFSGRRRDDRDNRHQGPYGPW</sequence>
<keyword evidence="1" id="KW-0812">Transmembrane</keyword>
<accession>A0ABV5LPK8</accession>
<keyword evidence="3" id="KW-1185">Reference proteome</keyword>
<dbReference type="Proteomes" id="UP001589748">
    <property type="component" value="Unassembled WGS sequence"/>
</dbReference>
<comment type="caution">
    <text evidence="2">The sequence shown here is derived from an EMBL/GenBank/DDBJ whole genome shotgun (WGS) entry which is preliminary data.</text>
</comment>
<reference evidence="2 3" key="1">
    <citation type="submission" date="2024-09" db="EMBL/GenBank/DDBJ databases">
        <authorList>
            <person name="Sun Q."/>
            <person name="Mori K."/>
        </authorList>
    </citation>
    <scope>NUCLEOTIDE SEQUENCE [LARGE SCALE GENOMIC DNA]</scope>
    <source>
        <strain evidence="2 3">TISTR 1856</strain>
    </source>
</reference>
<evidence type="ECO:0000313" key="3">
    <source>
        <dbReference type="Proteomes" id="UP001589748"/>
    </source>
</evidence>
<evidence type="ECO:0000256" key="1">
    <source>
        <dbReference type="SAM" id="Phobius"/>
    </source>
</evidence>
<keyword evidence="1" id="KW-1133">Transmembrane helix</keyword>
<protein>
    <submittedName>
        <fullName evidence="2">DUF2516 family protein</fullName>
    </submittedName>
</protein>
<evidence type="ECO:0000313" key="2">
    <source>
        <dbReference type="EMBL" id="MFB9376018.1"/>
    </source>
</evidence>
<keyword evidence="1" id="KW-0472">Membrane</keyword>
<proteinExistence type="predicted"/>
<dbReference type="Pfam" id="PF10724">
    <property type="entry name" value="DUF2516"/>
    <property type="match status" value="1"/>
</dbReference>
<dbReference type="EMBL" id="JBHMDM010000001">
    <property type="protein sequence ID" value="MFB9376018.1"/>
    <property type="molecule type" value="Genomic_DNA"/>
</dbReference>